<evidence type="ECO:0000313" key="2">
    <source>
        <dbReference type="Proteomes" id="UP001149074"/>
    </source>
</evidence>
<dbReference type="GeneID" id="81360706"/>
<comment type="caution">
    <text evidence="1">The sequence shown here is derived from an EMBL/GenBank/DDBJ whole genome shotgun (WGS) entry which is preliminary data.</text>
</comment>
<keyword evidence="2" id="KW-1185">Reference proteome</keyword>
<dbReference type="RefSeq" id="XP_056472533.1">
    <property type="nucleotide sequence ID" value="XM_056621727.1"/>
</dbReference>
<dbReference type="Proteomes" id="UP001149074">
    <property type="component" value="Unassembled WGS sequence"/>
</dbReference>
<sequence length="241" mass="28138">MSTNKLGESPPGPNVEPEIVKEFARMRETSIDELEDMYRRLSEVNEQSRTIVFQSIIDRLPKLADEIDEYLDSIRFNRSVGTSGPYCLITRYNRLCSSVERAGKLLQFIPRPAHEDMPDDYDEDKWTQNRTPEQLSLVTEELNRNPYIFKQLQRSVDVLAVQIGRLTLSNNDEMYDEYAFFKDSKAMKEDKSRRKYGLNLSADGANMCFEVNELWARLNRAVSDCPCRQCYARREPRSPIR</sequence>
<accession>A0A9W9EYY5</accession>
<name>A0A9W9EYY5_9EURO</name>
<evidence type="ECO:0000313" key="1">
    <source>
        <dbReference type="EMBL" id="KAJ5090552.1"/>
    </source>
</evidence>
<protein>
    <submittedName>
        <fullName evidence="1">Uncharacterized protein</fullName>
    </submittedName>
</protein>
<dbReference type="EMBL" id="JAPQKI010000009">
    <property type="protein sequence ID" value="KAJ5090552.1"/>
    <property type="molecule type" value="Genomic_DNA"/>
</dbReference>
<reference evidence="1" key="2">
    <citation type="journal article" date="2023" name="IMA Fungus">
        <title>Comparative genomic study of the Penicillium genus elucidates a diverse pangenome and 15 lateral gene transfer events.</title>
        <authorList>
            <person name="Petersen C."/>
            <person name="Sorensen T."/>
            <person name="Nielsen M.R."/>
            <person name="Sondergaard T.E."/>
            <person name="Sorensen J.L."/>
            <person name="Fitzpatrick D.A."/>
            <person name="Frisvad J.C."/>
            <person name="Nielsen K.L."/>
        </authorList>
    </citation>
    <scope>NUCLEOTIDE SEQUENCE</scope>
    <source>
        <strain evidence="1">IBT 30761</strain>
    </source>
</reference>
<gene>
    <name evidence="1" type="ORF">N7532_009236</name>
</gene>
<proteinExistence type="predicted"/>
<dbReference type="AlphaFoldDB" id="A0A9W9EYY5"/>
<reference evidence="1" key="1">
    <citation type="submission" date="2022-11" db="EMBL/GenBank/DDBJ databases">
        <authorList>
            <person name="Petersen C."/>
        </authorList>
    </citation>
    <scope>NUCLEOTIDE SEQUENCE</scope>
    <source>
        <strain evidence="1">IBT 30761</strain>
    </source>
</reference>
<organism evidence="1 2">
    <name type="scientific">Penicillium argentinense</name>
    <dbReference type="NCBI Taxonomy" id="1131581"/>
    <lineage>
        <taxon>Eukaryota</taxon>
        <taxon>Fungi</taxon>
        <taxon>Dikarya</taxon>
        <taxon>Ascomycota</taxon>
        <taxon>Pezizomycotina</taxon>
        <taxon>Eurotiomycetes</taxon>
        <taxon>Eurotiomycetidae</taxon>
        <taxon>Eurotiales</taxon>
        <taxon>Aspergillaceae</taxon>
        <taxon>Penicillium</taxon>
    </lineage>
</organism>